<evidence type="ECO:0000256" key="7">
    <source>
        <dbReference type="ARBA" id="ARBA00034808"/>
    </source>
</evidence>
<reference evidence="11 12" key="1">
    <citation type="journal article" date="2021" name="Environ. Microbiol.">
        <title>Gene family expansions and transcriptome signatures uncover fungal adaptations to wood decay.</title>
        <authorList>
            <person name="Hage H."/>
            <person name="Miyauchi S."/>
            <person name="Viragh M."/>
            <person name="Drula E."/>
            <person name="Min B."/>
            <person name="Chaduli D."/>
            <person name="Navarro D."/>
            <person name="Favel A."/>
            <person name="Norest M."/>
            <person name="Lesage-Meessen L."/>
            <person name="Balint B."/>
            <person name="Merenyi Z."/>
            <person name="de Eugenio L."/>
            <person name="Morin E."/>
            <person name="Martinez A.T."/>
            <person name="Baldrian P."/>
            <person name="Stursova M."/>
            <person name="Martinez M.J."/>
            <person name="Novotny C."/>
            <person name="Magnuson J.K."/>
            <person name="Spatafora J.W."/>
            <person name="Maurice S."/>
            <person name="Pangilinan J."/>
            <person name="Andreopoulos W."/>
            <person name="LaButti K."/>
            <person name="Hundley H."/>
            <person name="Na H."/>
            <person name="Kuo A."/>
            <person name="Barry K."/>
            <person name="Lipzen A."/>
            <person name="Henrissat B."/>
            <person name="Riley R."/>
            <person name="Ahrendt S."/>
            <person name="Nagy L.G."/>
            <person name="Grigoriev I.V."/>
            <person name="Martin F."/>
            <person name="Rosso M.N."/>
        </authorList>
    </citation>
    <scope>NUCLEOTIDE SEQUENCE [LARGE SCALE GENOMIC DNA]</scope>
    <source>
        <strain evidence="11 12">CIRM-BRFM 1785</strain>
    </source>
</reference>
<feature type="domain" description="Helicase C-terminal" evidence="10">
    <location>
        <begin position="272"/>
        <end position="440"/>
    </location>
</feature>
<keyword evidence="12" id="KW-1185">Reference proteome</keyword>
<comment type="caution">
    <text evidence="11">The sequence shown here is derived from an EMBL/GenBank/DDBJ whole genome shotgun (WGS) entry which is preliminary data.</text>
</comment>
<dbReference type="InterPro" id="IPR001650">
    <property type="entry name" value="Helicase_C-like"/>
</dbReference>
<dbReference type="SUPFAM" id="SSF52540">
    <property type="entry name" value="P-loop containing nucleoside triphosphate hydrolases"/>
    <property type="match status" value="1"/>
</dbReference>
<dbReference type="InterPro" id="IPR014001">
    <property type="entry name" value="Helicase_ATP-bd"/>
</dbReference>
<feature type="compositionally biased region" description="Polar residues" evidence="8">
    <location>
        <begin position="717"/>
        <end position="727"/>
    </location>
</feature>
<dbReference type="GO" id="GO:0016787">
    <property type="term" value="F:hydrolase activity"/>
    <property type="evidence" value="ECO:0007669"/>
    <property type="project" value="UniProtKB-KW"/>
</dbReference>
<evidence type="ECO:0000313" key="11">
    <source>
        <dbReference type="EMBL" id="KAH9837856.1"/>
    </source>
</evidence>
<keyword evidence="3" id="KW-0067">ATP-binding</keyword>
<organism evidence="11 12">
    <name type="scientific">Rhodofomes roseus</name>
    <dbReference type="NCBI Taxonomy" id="34475"/>
    <lineage>
        <taxon>Eukaryota</taxon>
        <taxon>Fungi</taxon>
        <taxon>Dikarya</taxon>
        <taxon>Basidiomycota</taxon>
        <taxon>Agaricomycotina</taxon>
        <taxon>Agaricomycetes</taxon>
        <taxon>Polyporales</taxon>
        <taxon>Rhodofomes</taxon>
    </lineage>
</organism>
<evidence type="ECO:0000259" key="10">
    <source>
        <dbReference type="PROSITE" id="PS51194"/>
    </source>
</evidence>
<feature type="region of interest" description="Disordered" evidence="8">
    <location>
        <begin position="563"/>
        <end position="595"/>
    </location>
</feature>
<dbReference type="InterPro" id="IPR027417">
    <property type="entry name" value="P-loop_NTPase"/>
</dbReference>
<keyword evidence="4" id="KW-0238">DNA-binding</keyword>
<dbReference type="InterPro" id="IPR011545">
    <property type="entry name" value="DEAD/DEAH_box_helicase_dom"/>
</dbReference>
<dbReference type="EMBL" id="JADCUA010000008">
    <property type="protein sequence ID" value="KAH9837856.1"/>
    <property type="molecule type" value="Genomic_DNA"/>
</dbReference>
<dbReference type="Proteomes" id="UP000814176">
    <property type="component" value="Unassembled WGS sequence"/>
</dbReference>
<evidence type="ECO:0000256" key="5">
    <source>
        <dbReference type="ARBA" id="ARBA00023235"/>
    </source>
</evidence>
<name>A0ABQ8KIN2_9APHY</name>
<feature type="region of interest" description="Disordered" evidence="8">
    <location>
        <begin position="817"/>
        <end position="856"/>
    </location>
</feature>
<comment type="catalytic activity">
    <reaction evidence="6">
        <text>Couples ATP hydrolysis with the unwinding of duplex DNA by translocating in the 3'-5' direction.</text>
        <dbReference type="EC" id="5.6.2.4"/>
    </reaction>
</comment>
<feature type="domain" description="Helicase ATP-binding" evidence="9">
    <location>
        <begin position="73"/>
        <end position="246"/>
    </location>
</feature>
<evidence type="ECO:0000256" key="8">
    <source>
        <dbReference type="SAM" id="MobiDB-lite"/>
    </source>
</evidence>
<accession>A0ABQ8KIN2</accession>
<dbReference type="PROSITE" id="PS51194">
    <property type="entry name" value="HELICASE_CTER"/>
    <property type="match status" value="1"/>
</dbReference>
<feature type="region of interest" description="Disordered" evidence="8">
    <location>
        <begin position="1"/>
        <end position="47"/>
    </location>
</feature>
<feature type="compositionally biased region" description="Low complexity" evidence="8">
    <location>
        <begin position="563"/>
        <end position="583"/>
    </location>
</feature>
<sequence length="986" mass="108942">MSESPRTPPRRPAPALGSSTRSPGTPRRRKTPPKRTQGVKPRSSKFSEGKINENLKRLLRLEFEPDPWQAQLISKVLRGYDSIFCAGTGYGKSLVFQGLAVLGGKKKVVIVISPLKALEGDQVKEAELKGIKAVMINEDNSRTAALWTTARTEAQMIYISPEMAQSESFAKLWKDHRFRDRLQAVIIDEAHCVDEWGAEDFRGHYRRLSTLRHYTGHEIPFVACTATCSTSTFDVLWDTLSFGLRPFWGIDVGADRPNLLFVTRALRNPQNPLPDFLNILPTNITDATQASEIPKSIIYIDSESGCHDMKAQIRKCLPAHLRDTVYAFSSGASEAAKKLAWERFQSGRYRILCATDAAGMGCNVPDIRYIVVLKCPRSLSVVAQRWGRAGRDRTTQAVCLLLVPQWAFRPPPVASQITVQAVQRLRRSSTKVKPESKRSATQRARLPSDLEKFINVADECEHSCLHRFLVDAFQPQTRLATHRSLDNSDKPVAGSRSDKSPLLLRWTILDVGRHPPRARCCNHCSPAHPDIIQPASDKDPRLSMYAADFIRPLAVLSTRTRSTTITSQSSASGSHSVASTGTSESGNIPLNHDISVTRQDKDRLRAALTEWRMNAVNPQHDNLFMSYEVDFPTKFITQLVEESRRILRLDDSEVNAQNVLKIIRWDSATDADLNSLTSVIETWRYNTLLGMTPVSQRRSRKKARTSPAAARPRITQPEFTNSPSASVQPAMLRSLSMGADLAAQTSASSPLDVGSDPFITPRASHTSVGLPGQSHAAHFTLPHPVHVTPAWMSPLATPTSRYRPPIWAARSRPLTPMDVSPRAGRSRPLTPIDVSPRAVHSRPLTPVDVSPRPAQSVPHGWPHMALGVQPMPPSPFPVAYHPFPPAAASIMSTPYGTSGHGIPGGMPSGSSLPPTPYYSSATSTPRPPPSSASSTYSLSRDTWLAQPAPTPYSSSMHMYYQGNYHLPVHSPYSTSSNYPSDTSYYK</sequence>
<dbReference type="PROSITE" id="PS51192">
    <property type="entry name" value="HELICASE_ATP_BIND_1"/>
    <property type="match status" value="1"/>
</dbReference>
<feature type="region of interest" description="Disordered" evidence="8">
    <location>
        <begin position="694"/>
        <end position="727"/>
    </location>
</feature>
<evidence type="ECO:0000256" key="3">
    <source>
        <dbReference type="ARBA" id="ARBA00022840"/>
    </source>
</evidence>
<keyword evidence="2" id="KW-0547">Nucleotide-binding</keyword>
<evidence type="ECO:0000256" key="6">
    <source>
        <dbReference type="ARBA" id="ARBA00034617"/>
    </source>
</evidence>
<evidence type="ECO:0000256" key="2">
    <source>
        <dbReference type="ARBA" id="ARBA00022741"/>
    </source>
</evidence>
<protein>
    <recommendedName>
        <fullName evidence="7">DNA 3'-5' helicase</fullName>
        <ecNumber evidence="7">5.6.2.4</ecNumber>
    </recommendedName>
</protein>
<dbReference type="EC" id="5.6.2.4" evidence="7"/>
<feature type="region of interest" description="Disordered" evidence="8">
    <location>
        <begin position="899"/>
        <end position="936"/>
    </location>
</feature>
<feature type="compositionally biased region" description="Low complexity" evidence="8">
    <location>
        <begin position="908"/>
        <end position="924"/>
    </location>
</feature>
<dbReference type="PANTHER" id="PTHR13710:SF105">
    <property type="entry name" value="ATP-DEPENDENT DNA HELICASE Q1"/>
    <property type="match status" value="1"/>
</dbReference>
<evidence type="ECO:0000313" key="12">
    <source>
        <dbReference type="Proteomes" id="UP000814176"/>
    </source>
</evidence>
<dbReference type="PANTHER" id="PTHR13710">
    <property type="entry name" value="DNA HELICASE RECQ FAMILY MEMBER"/>
    <property type="match status" value="1"/>
</dbReference>
<dbReference type="SMART" id="SM00490">
    <property type="entry name" value="HELICc"/>
    <property type="match status" value="1"/>
</dbReference>
<dbReference type="Pfam" id="PF00270">
    <property type="entry name" value="DEAD"/>
    <property type="match status" value="1"/>
</dbReference>
<dbReference type="SMART" id="SM00487">
    <property type="entry name" value="DEXDc"/>
    <property type="match status" value="1"/>
</dbReference>
<dbReference type="RefSeq" id="XP_047779894.1">
    <property type="nucleotide sequence ID" value="XM_047926664.1"/>
</dbReference>
<keyword evidence="5" id="KW-0413">Isomerase</keyword>
<keyword evidence="11" id="KW-0378">Hydrolase</keyword>
<dbReference type="Gene3D" id="3.40.50.300">
    <property type="entry name" value="P-loop containing nucleotide triphosphate hydrolases"/>
    <property type="match status" value="2"/>
</dbReference>
<feature type="compositionally biased region" description="Low complexity" evidence="8">
    <location>
        <begin position="13"/>
        <end position="25"/>
    </location>
</feature>
<proteinExistence type="inferred from homology"/>
<dbReference type="GeneID" id="72007396"/>
<evidence type="ECO:0000256" key="1">
    <source>
        <dbReference type="ARBA" id="ARBA00005446"/>
    </source>
</evidence>
<gene>
    <name evidence="11" type="ORF">C8Q71DRAFT_847635</name>
</gene>
<feature type="compositionally biased region" description="Pro residues" evidence="8">
    <location>
        <begin position="1"/>
        <end position="12"/>
    </location>
</feature>
<dbReference type="Pfam" id="PF00271">
    <property type="entry name" value="Helicase_C"/>
    <property type="match status" value="1"/>
</dbReference>
<evidence type="ECO:0000259" key="9">
    <source>
        <dbReference type="PROSITE" id="PS51192"/>
    </source>
</evidence>
<comment type="similarity">
    <text evidence="1">Belongs to the helicase family. RecQ subfamily.</text>
</comment>
<evidence type="ECO:0000256" key="4">
    <source>
        <dbReference type="ARBA" id="ARBA00023125"/>
    </source>
</evidence>